<name>A0A1T2KW83_9GAMM</name>
<gene>
    <name evidence="1" type="ORF">BOW51_04350</name>
</gene>
<keyword evidence="2" id="KW-1185">Reference proteome</keyword>
<dbReference type="Proteomes" id="UP000190896">
    <property type="component" value="Unassembled WGS sequence"/>
</dbReference>
<evidence type="ECO:0000313" key="1">
    <source>
        <dbReference type="EMBL" id="OOZ37061.1"/>
    </source>
</evidence>
<organism evidence="1 2">
    <name type="scientific">Solemya velesiana gill symbiont</name>
    <dbReference type="NCBI Taxonomy" id="1918948"/>
    <lineage>
        <taxon>Bacteria</taxon>
        <taxon>Pseudomonadati</taxon>
        <taxon>Pseudomonadota</taxon>
        <taxon>Gammaproteobacteria</taxon>
        <taxon>sulfur-oxidizing symbionts</taxon>
    </lineage>
</organism>
<reference evidence="1 2" key="1">
    <citation type="submission" date="2016-11" db="EMBL/GenBank/DDBJ databases">
        <title>Mixed transmission modes and dynamic genome evolution in an obligate animal-bacterial symbiosis.</title>
        <authorList>
            <person name="Russell S.L."/>
            <person name="Corbett-Detig R.B."/>
            <person name="Cavanaugh C.M."/>
        </authorList>
    </citation>
    <scope>NUCLEOTIDE SEQUENCE [LARGE SCALE GENOMIC DNA]</scope>
    <source>
        <strain evidence="1">Se-Cadez</strain>
    </source>
</reference>
<comment type="caution">
    <text evidence="1">The sequence shown here is derived from an EMBL/GenBank/DDBJ whole genome shotgun (WGS) entry which is preliminary data.</text>
</comment>
<protein>
    <recommendedName>
        <fullName evidence="3">ATP-binding protein</fullName>
    </recommendedName>
</protein>
<dbReference type="AlphaFoldDB" id="A0A1T2KW83"/>
<accession>A0A1T2KW83</accession>
<proteinExistence type="predicted"/>
<sequence length="77" mass="8749">MNTGIADVVIHIDQKLDPEQTDKLEQDFLERDGVISADFNPDNPHLVVLKFDPKVISSRDLIDIRRFAGYHGELIGF</sequence>
<evidence type="ECO:0008006" key="3">
    <source>
        <dbReference type="Google" id="ProtNLM"/>
    </source>
</evidence>
<evidence type="ECO:0000313" key="2">
    <source>
        <dbReference type="Proteomes" id="UP000190896"/>
    </source>
</evidence>
<dbReference type="EMBL" id="MPRJ01000019">
    <property type="protein sequence ID" value="OOZ37061.1"/>
    <property type="molecule type" value="Genomic_DNA"/>
</dbReference>